<feature type="region of interest" description="Disordered" evidence="1">
    <location>
        <begin position="1"/>
        <end position="21"/>
    </location>
</feature>
<gene>
    <name evidence="2" type="ORF">HG537_0B01780</name>
</gene>
<dbReference type="AlphaFoldDB" id="A0A7H9HNE4"/>
<organism evidence="2 3">
    <name type="scientific">Torulaspora globosa</name>
    <dbReference type="NCBI Taxonomy" id="48254"/>
    <lineage>
        <taxon>Eukaryota</taxon>
        <taxon>Fungi</taxon>
        <taxon>Dikarya</taxon>
        <taxon>Ascomycota</taxon>
        <taxon>Saccharomycotina</taxon>
        <taxon>Saccharomycetes</taxon>
        <taxon>Saccharomycetales</taxon>
        <taxon>Saccharomycetaceae</taxon>
        <taxon>Torulaspora</taxon>
    </lineage>
</organism>
<feature type="compositionally biased region" description="Polar residues" evidence="1">
    <location>
        <begin position="39"/>
        <end position="48"/>
    </location>
</feature>
<sequence length="270" mass="29764">MAVKKQAHKKSGKGSSNGGSKLFQLVNGVITKDDITPLAKSSQNSAMNSDDESSTSTTMESDLLFSPIGSVVDDAEDEDEYDHELLNPVYFGATYPKRFHHVSNAHDDSIVESRKDSVCQQFLKDLLGNPTNDDFWKEVGTTNEEAIFASQPSEPPVESPSVQDQSTTSLDEFIKEDATAPSTSTLSTAQWDDNYKIKLLCYRDTTGNLRLRTQEENCKGSRTAVMGCANHRINKIRKGNKSKLLKNAIRRKSGVREMVSTGVGIGEFML</sequence>
<evidence type="ECO:0000256" key="1">
    <source>
        <dbReference type="SAM" id="MobiDB-lite"/>
    </source>
</evidence>
<keyword evidence="3" id="KW-1185">Reference proteome</keyword>
<protein>
    <submittedName>
        <fullName evidence="2">Uncharacterized protein</fullName>
    </submittedName>
</protein>
<dbReference type="EMBL" id="CP059268">
    <property type="protein sequence ID" value="QLQ78830.1"/>
    <property type="molecule type" value="Genomic_DNA"/>
</dbReference>
<feature type="compositionally biased region" description="Basic residues" evidence="1">
    <location>
        <begin position="1"/>
        <end position="12"/>
    </location>
</feature>
<proteinExistence type="predicted"/>
<evidence type="ECO:0000313" key="2">
    <source>
        <dbReference type="EMBL" id="QLQ78830.1"/>
    </source>
</evidence>
<reference evidence="2 3" key="1">
    <citation type="submission" date="2020-06" db="EMBL/GenBank/DDBJ databases">
        <title>The yeast mating-type switching endonuclease HO is a domesticated member of an unorthodox homing genetic element family.</title>
        <authorList>
            <person name="Coughlan A.Y."/>
            <person name="Lombardi L."/>
            <person name="Braun-Galleani S."/>
            <person name="Martos A.R."/>
            <person name="Galeote V."/>
            <person name="Bigey F."/>
            <person name="Dequin S."/>
            <person name="Byrne K.P."/>
            <person name="Wolfe K.H."/>
        </authorList>
    </citation>
    <scope>NUCLEOTIDE SEQUENCE [LARGE SCALE GENOMIC DNA]</scope>
    <source>
        <strain evidence="2 3">CBS2947</strain>
    </source>
</reference>
<feature type="region of interest" description="Disordered" evidence="1">
    <location>
        <begin position="37"/>
        <end position="61"/>
    </location>
</feature>
<feature type="region of interest" description="Disordered" evidence="1">
    <location>
        <begin position="147"/>
        <end position="167"/>
    </location>
</feature>
<name>A0A7H9HNE4_9SACH</name>
<accession>A0A7H9HNE4</accession>
<dbReference type="Proteomes" id="UP000510647">
    <property type="component" value="Chromosome 2"/>
</dbReference>
<evidence type="ECO:0000313" key="3">
    <source>
        <dbReference type="Proteomes" id="UP000510647"/>
    </source>
</evidence>
<dbReference type="OrthoDB" id="4069767at2759"/>